<keyword evidence="2 11" id="KW-0723">Serine/threonine-protein kinase</keyword>
<dbReference type="Pfam" id="PF01636">
    <property type="entry name" value="APH"/>
    <property type="match status" value="1"/>
</dbReference>
<comment type="subcellular location">
    <subcellularLocation>
        <location evidence="11">Cytoplasm</location>
    </subcellularLocation>
</comment>
<evidence type="ECO:0000313" key="15">
    <source>
        <dbReference type="Proteomes" id="UP000281350"/>
    </source>
</evidence>
<dbReference type="Gene3D" id="3.30.200.70">
    <property type="match status" value="1"/>
</dbReference>
<keyword evidence="5 11" id="KW-0479">Metal-binding</keyword>
<keyword evidence="7 11" id="KW-0418">Kinase</keyword>
<evidence type="ECO:0000313" key="14">
    <source>
        <dbReference type="EMBL" id="RMO78789.1"/>
    </source>
</evidence>
<dbReference type="InterPro" id="IPR011009">
    <property type="entry name" value="Kinase-like_dom_sf"/>
</dbReference>
<dbReference type="EC" id="2.7.11.1" evidence="11"/>
<feature type="binding site" evidence="11">
    <location>
        <position position="267"/>
    </location>
    <ligand>
        <name>Mg(2+)</name>
        <dbReference type="ChEBI" id="CHEBI:18420"/>
    </ligand>
</feature>
<keyword evidence="6 11" id="KW-0547">Nucleotide-binding</keyword>
<comment type="function">
    <text evidence="11">A protein kinase that phosphorylates Ser and Thr residues. Probably acts to suppress the effects of stress linked to accumulation of reactive oxygen species. Probably involved in the extracytoplasmic stress response.</text>
</comment>
<dbReference type="GO" id="GO:0005737">
    <property type="term" value="C:cytoplasm"/>
    <property type="evidence" value="ECO:0007669"/>
    <property type="project" value="UniProtKB-SubCell"/>
</dbReference>
<sequence length="375" mass="42620">MAHMAKPRPGDDRLVTTRPLGTLNSSGLANRDRSALPSAVRRGNLLRAGVVMAHPFATLTPDLVLDAVESIGFLSDARILALNSYENRVYQVGIEDGQPLIAKFYRPQRWTNEAILEEHSFTFELVDVEVPVVAPMVHNGETLFEHAGFRFTLFPRRGGRAPEPGNLDQLYRLGQLLGRIHAVGSTKPFAHREALGVKNFGNDSVNYLLENNCIPRSLLPAYESVARDLLKRVEDVYAATPHTNIRMHGDCHPGNMMCRDEMFHIVDLDDCRLGPAVQDIWMMLAGDRQERLGQLSELMDGYNEFHDFDPRELALIEPLRALRLMHYSAWLARRWDDPAFPHSFPWFGTERYWGDHILALREQMSALNEEPLKLF</sequence>
<evidence type="ECO:0000256" key="2">
    <source>
        <dbReference type="ARBA" id="ARBA00022527"/>
    </source>
</evidence>
<evidence type="ECO:0000256" key="7">
    <source>
        <dbReference type="ARBA" id="ARBA00022777"/>
    </source>
</evidence>
<dbReference type="InterPro" id="IPR032882">
    <property type="entry name" value="SrkA/RdoA"/>
</dbReference>
<comment type="similarity">
    <text evidence="11">Belongs to the SrkA/RdoA protein kinase family.</text>
</comment>
<dbReference type="PANTHER" id="PTHR39573">
    <property type="entry name" value="STRESS RESPONSE KINASE A"/>
    <property type="match status" value="1"/>
</dbReference>
<dbReference type="SUPFAM" id="SSF56112">
    <property type="entry name" value="Protein kinase-like (PK-like)"/>
    <property type="match status" value="1"/>
</dbReference>
<dbReference type="GO" id="GO:0005524">
    <property type="term" value="F:ATP binding"/>
    <property type="evidence" value="ECO:0007669"/>
    <property type="project" value="UniProtKB-UniRule"/>
</dbReference>
<evidence type="ECO:0000256" key="5">
    <source>
        <dbReference type="ARBA" id="ARBA00022723"/>
    </source>
</evidence>
<feature type="domain" description="Aminoglycoside phosphotransferase" evidence="13">
    <location>
        <begin position="83"/>
        <end position="314"/>
    </location>
</feature>
<protein>
    <recommendedName>
        <fullName evidence="11">Stress response kinase A</fullName>
        <ecNumber evidence="11">2.7.11.1</ecNumber>
    </recommendedName>
    <alternativeName>
        <fullName evidence="11">Serine/threonine-protein kinase SrkA</fullName>
    </alternativeName>
</protein>
<keyword evidence="3 11" id="KW-0597">Phosphoprotein</keyword>
<dbReference type="PANTHER" id="PTHR39573:SF1">
    <property type="entry name" value="STRESS RESPONSE KINASE A"/>
    <property type="match status" value="1"/>
</dbReference>
<evidence type="ECO:0000256" key="6">
    <source>
        <dbReference type="ARBA" id="ARBA00022741"/>
    </source>
</evidence>
<evidence type="ECO:0000256" key="12">
    <source>
        <dbReference type="SAM" id="MobiDB-lite"/>
    </source>
</evidence>
<dbReference type="GO" id="GO:0000287">
    <property type="term" value="F:magnesium ion binding"/>
    <property type="evidence" value="ECO:0007669"/>
    <property type="project" value="UniProtKB-UniRule"/>
</dbReference>
<reference evidence="14 15" key="1">
    <citation type="submission" date="2018-08" db="EMBL/GenBank/DDBJ databases">
        <title>Recombination of ecologically and evolutionarily significant loci maintains genetic cohesion in the Pseudomonas syringae species complex.</title>
        <authorList>
            <person name="Dillon M."/>
            <person name="Thakur S."/>
            <person name="Almeida R.N.D."/>
            <person name="Weir B.S."/>
            <person name="Guttman D.S."/>
        </authorList>
    </citation>
    <scope>NUCLEOTIDE SEQUENCE [LARGE SCALE GENOMIC DNA]</scope>
    <source>
        <strain evidence="14 15">ICMP 2732</strain>
    </source>
</reference>
<keyword evidence="4 11" id="KW-0808">Transferase</keyword>
<dbReference type="Proteomes" id="UP000281350">
    <property type="component" value="Unassembled WGS sequence"/>
</dbReference>
<dbReference type="HAMAP" id="MF_01497">
    <property type="entry name" value="SrkA_kinase"/>
    <property type="match status" value="1"/>
</dbReference>
<comment type="caution">
    <text evidence="14">The sequence shown here is derived from an EMBL/GenBank/DDBJ whole genome shotgun (WGS) entry which is preliminary data.</text>
</comment>
<feature type="active site" evidence="11">
    <location>
        <position position="267"/>
    </location>
</feature>
<evidence type="ECO:0000256" key="1">
    <source>
        <dbReference type="ARBA" id="ARBA00022490"/>
    </source>
</evidence>
<evidence type="ECO:0000256" key="9">
    <source>
        <dbReference type="ARBA" id="ARBA00022842"/>
    </source>
</evidence>
<feature type="active site" description="Proton acceptor" evidence="11">
    <location>
        <position position="250"/>
    </location>
</feature>
<dbReference type="Gene3D" id="1.10.510.10">
    <property type="entry name" value="Transferase(Phosphotransferase) domain 1"/>
    <property type="match status" value="1"/>
</dbReference>
<comment type="catalytic activity">
    <reaction evidence="11">
        <text>L-seryl-[protein] + ATP = O-phospho-L-seryl-[protein] + ADP + H(+)</text>
        <dbReference type="Rhea" id="RHEA:17989"/>
        <dbReference type="Rhea" id="RHEA-COMP:9863"/>
        <dbReference type="Rhea" id="RHEA-COMP:11604"/>
        <dbReference type="ChEBI" id="CHEBI:15378"/>
        <dbReference type="ChEBI" id="CHEBI:29999"/>
        <dbReference type="ChEBI" id="CHEBI:30616"/>
        <dbReference type="ChEBI" id="CHEBI:83421"/>
        <dbReference type="ChEBI" id="CHEBI:456216"/>
        <dbReference type="EC" id="2.7.11.1"/>
    </reaction>
</comment>
<comment type="subunit">
    <text evidence="11">Monomer.</text>
</comment>
<accession>A0A3M3Y9B5</accession>
<gene>
    <name evidence="11" type="primary">srkA</name>
    <name evidence="14" type="ORF">ALQ36_04871</name>
</gene>
<dbReference type="GO" id="GO:0106310">
    <property type="term" value="F:protein serine kinase activity"/>
    <property type="evidence" value="ECO:0007669"/>
    <property type="project" value="RHEA"/>
</dbReference>
<dbReference type="AlphaFoldDB" id="A0A3M3Y9B5"/>
<feature type="binding site" evidence="11">
    <location>
        <position position="255"/>
    </location>
    <ligand>
        <name>Mg(2+)</name>
        <dbReference type="ChEBI" id="CHEBI:18420"/>
    </ligand>
</feature>
<name>A0A3M3Y9B5_9PSED</name>
<feature type="site" description="ATP" evidence="11">
    <location>
        <position position="84"/>
    </location>
</feature>
<dbReference type="NCBIfam" id="NF008738">
    <property type="entry name" value="PRK11768.1"/>
    <property type="match status" value="1"/>
</dbReference>
<evidence type="ECO:0000259" key="13">
    <source>
        <dbReference type="Pfam" id="PF01636"/>
    </source>
</evidence>
<comment type="cofactor">
    <cofactor evidence="11">
        <name>Mg(2+)</name>
        <dbReference type="ChEBI" id="CHEBI:18420"/>
    </cofactor>
</comment>
<keyword evidence="8 11" id="KW-0067">ATP-binding</keyword>
<evidence type="ECO:0000256" key="10">
    <source>
        <dbReference type="ARBA" id="ARBA00023016"/>
    </source>
</evidence>
<keyword evidence="9 11" id="KW-0460">Magnesium</keyword>
<dbReference type="InterPro" id="IPR002575">
    <property type="entry name" value="Aminoglycoside_PTrfase"/>
</dbReference>
<evidence type="ECO:0000256" key="8">
    <source>
        <dbReference type="ARBA" id="ARBA00022840"/>
    </source>
</evidence>
<dbReference type="GO" id="GO:0004674">
    <property type="term" value="F:protein serine/threonine kinase activity"/>
    <property type="evidence" value="ECO:0007669"/>
    <property type="project" value="UniProtKB-UniRule"/>
</dbReference>
<evidence type="ECO:0000256" key="11">
    <source>
        <dbReference type="HAMAP-Rule" id="MF_01497"/>
    </source>
</evidence>
<comment type="catalytic activity">
    <reaction evidence="11">
        <text>L-threonyl-[protein] + ATP = O-phospho-L-threonyl-[protein] + ADP + H(+)</text>
        <dbReference type="Rhea" id="RHEA:46608"/>
        <dbReference type="Rhea" id="RHEA-COMP:11060"/>
        <dbReference type="Rhea" id="RHEA-COMP:11605"/>
        <dbReference type="ChEBI" id="CHEBI:15378"/>
        <dbReference type="ChEBI" id="CHEBI:30013"/>
        <dbReference type="ChEBI" id="CHEBI:30616"/>
        <dbReference type="ChEBI" id="CHEBI:61977"/>
        <dbReference type="ChEBI" id="CHEBI:456216"/>
        <dbReference type="EC" id="2.7.11.1"/>
    </reaction>
</comment>
<organism evidence="14 15">
    <name type="scientific">Pseudomonas syringae pv. primulae</name>
    <dbReference type="NCBI Taxonomy" id="251707"/>
    <lineage>
        <taxon>Bacteria</taxon>
        <taxon>Pseudomonadati</taxon>
        <taxon>Pseudomonadota</taxon>
        <taxon>Gammaproteobacteria</taxon>
        <taxon>Pseudomonadales</taxon>
        <taxon>Pseudomonadaceae</taxon>
        <taxon>Pseudomonas</taxon>
    </lineage>
</organism>
<keyword evidence="1 11" id="KW-0963">Cytoplasm</keyword>
<proteinExistence type="inferred from homology"/>
<keyword evidence="10 11" id="KW-0346">Stress response</keyword>
<feature type="region of interest" description="Disordered" evidence="12">
    <location>
        <begin position="1"/>
        <end position="21"/>
    </location>
</feature>
<evidence type="ECO:0000256" key="3">
    <source>
        <dbReference type="ARBA" id="ARBA00022553"/>
    </source>
</evidence>
<evidence type="ECO:0000256" key="4">
    <source>
        <dbReference type="ARBA" id="ARBA00022679"/>
    </source>
</evidence>
<dbReference type="Gene3D" id="1.20.1270.170">
    <property type="match status" value="1"/>
</dbReference>
<dbReference type="EMBL" id="RBPY01000077">
    <property type="protein sequence ID" value="RMO78789.1"/>
    <property type="molecule type" value="Genomic_DNA"/>
</dbReference>